<dbReference type="Proteomes" id="UP000306319">
    <property type="component" value="Unassembled WGS sequence"/>
</dbReference>
<proteinExistence type="predicted"/>
<protein>
    <submittedName>
        <fullName evidence="1">SusC/RagA family TonB-linked outer membrane protein</fullName>
    </submittedName>
</protein>
<keyword evidence="2" id="KW-1185">Reference proteome</keyword>
<sequence length="588" mass="63160">MKNISFHLNRKLWMALVMLLGLALPGFAQKITVRGYVDDETGEPLIGATVMEKGTSNGTATDIDGNFTINVDPKAILVVSYIGYDPMEVPVDGKTDLKITMKENATMLAETVVIGYGSVKKSDATGSVSVIKPDEIDAGISTSAQDLLVGASPGVVVTTNGGDPTGGGTIRIRGGSSLNASNDPLIVIDGVPMTNQSQGGGMNALTMINPNDIESMTVLKDASATAIYGSRASNGVIIVTTKKGKAGKPVVNVTANMTVNTARKTLNLMNGLEFSDFVKNNLGESSVAQLGYNGEMYNTDWQKEVLRTTISQDYTASIAGKAGFLPYRVNAGYTNSEGILKTSNMQRVTAGFSLSPKFFNDLLSININVNGTYADQRNADQGAIGGAVSMDPTKPVRTNIAMGGNTGLYLYNGYYNYAPAGVYDRNGAQNPVQLLEDVNSHNKTWSSSGNIQIDYALHFLPELHFNLNLGYQVSKNDARSITAANSVMAWTNDGLLGNDAAGAATLYKWHEIQRNTLLDFYVNYKKDFEAIKSNLDVMAGYSWQRFSYLGRSQNYVNSLGFVNKNGDNGFTYADGSYYMDTNTHNAIG</sequence>
<reference evidence="1" key="1">
    <citation type="submission" date="2019-04" db="EMBL/GenBank/DDBJ databases">
        <title>Microbes associate with the intestines of laboratory mice.</title>
        <authorList>
            <person name="Navarre W."/>
            <person name="Wong E."/>
            <person name="Huang K."/>
            <person name="Tropini C."/>
            <person name="Ng K."/>
            <person name="Yu B."/>
        </authorList>
    </citation>
    <scope>NUCLEOTIDE SEQUENCE</scope>
    <source>
        <strain evidence="1">NM04_E33</strain>
    </source>
</reference>
<organism evidence="1 2">
    <name type="scientific">Lepagella muris</name>
    <dbReference type="NCBI Taxonomy" id="3032870"/>
    <lineage>
        <taxon>Bacteria</taxon>
        <taxon>Pseudomonadati</taxon>
        <taxon>Bacteroidota</taxon>
        <taxon>Bacteroidia</taxon>
        <taxon>Bacteroidales</taxon>
        <taxon>Muribaculaceae</taxon>
        <taxon>Lepagella</taxon>
    </lineage>
</organism>
<evidence type="ECO:0000313" key="2">
    <source>
        <dbReference type="Proteomes" id="UP000306319"/>
    </source>
</evidence>
<accession>A0AC61RF48</accession>
<name>A0AC61RF48_9BACT</name>
<dbReference type="EMBL" id="SRYB01000019">
    <property type="protein sequence ID" value="TGY77848.1"/>
    <property type="molecule type" value="Genomic_DNA"/>
</dbReference>
<evidence type="ECO:0000313" key="1">
    <source>
        <dbReference type="EMBL" id="TGY77848.1"/>
    </source>
</evidence>
<comment type="caution">
    <text evidence="1">The sequence shown here is derived from an EMBL/GenBank/DDBJ whole genome shotgun (WGS) entry which is preliminary data.</text>
</comment>
<gene>
    <name evidence="1" type="ORF">E5331_12655</name>
</gene>